<evidence type="ECO:0000313" key="18">
    <source>
        <dbReference type="Proteomes" id="UP000295707"/>
    </source>
</evidence>
<dbReference type="Pfam" id="PF02563">
    <property type="entry name" value="Poly_export"/>
    <property type="match status" value="1"/>
</dbReference>
<evidence type="ECO:0000259" key="16">
    <source>
        <dbReference type="Pfam" id="PF22461"/>
    </source>
</evidence>
<comment type="similarity">
    <text evidence="2">Belongs to the BexD/CtrA/VexA family.</text>
</comment>
<dbReference type="GO" id="GO:0015288">
    <property type="term" value="F:porin activity"/>
    <property type="evidence" value="ECO:0007669"/>
    <property type="project" value="UniProtKB-KW"/>
</dbReference>
<keyword evidence="12" id="KW-0564">Palmitate</keyword>
<dbReference type="Pfam" id="PF22461">
    <property type="entry name" value="SLBB_2"/>
    <property type="match status" value="1"/>
</dbReference>
<keyword evidence="9" id="KW-0406">Ion transport</keyword>
<dbReference type="GO" id="GO:0006811">
    <property type="term" value="P:monoatomic ion transport"/>
    <property type="evidence" value="ECO:0007669"/>
    <property type="project" value="UniProtKB-KW"/>
</dbReference>
<dbReference type="EMBL" id="SMFX01000001">
    <property type="protein sequence ID" value="TCK19390.1"/>
    <property type="molecule type" value="Genomic_DNA"/>
</dbReference>
<dbReference type="Proteomes" id="UP000295707">
    <property type="component" value="Unassembled WGS sequence"/>
</dbReference>
<gene>
    <name evidence="17" type="ORF">DFR30_2701</name>
</gene>
<dbReference type="AlphaFoldDB" id="A0A4R1HGI2"/>
<keyword evidence="5" id="KW-0762">Sugar transport</keyword>
<evidence type="ECO:0000259" key="15">
    <source>
        <dbReference type="Pfam" id="PF02563"/>
    </source>
</evidence>
<keyword evidence="4" id="KW-1134">Transmembrane beta strand</keyword>
<evidence type="ECO:0000256" key="1">
    <source>
        <dbReference type="ARBA" id="ARBA00004571"/>
    </source>
</evidence>
<organism evidence="17 18">
    <name type="scientific">Thiogranum longum</name>
    <dbReference type="NCBI Taxonomy" id="1537524"/>
    <lineage>
        <taxon>Bacteria</taxon>
        <taxon>Pseudomonadati</taxon>
        <taxon>Pseudomonadota</taxon>
        <taxon>Gammaproteobacteria</taxon>
        <taxon>Chromatiales</taxon>
        <taxon>Ectothiorhodospiraceae</taxon>
        <taxon>Thiogranum</taxon>
    </lineage>
</organism>
<comment type="subcellular location">
    <subcellularLocation>
        <location evidence="1">Cell outer membrane</location>
        <topology evidence="1">Multi-pass membrane protein</topology>
    </subcellularLocation>
</comment>
<dbReference type="GO" id="GO:0009279">
    <property type="term" value="C:cell outer membrane"/>
    <property type="evidence" value="ECO:0007669"/>
    <property type="project" value="UniProtKB-SubCell"/>
</dbReference>
<keyword evidence="6" id="KW-0812">Transmembrane</keyword>
<evidence type="ECO:0000256" key="10">
    <source>
        <dbReference type="ARBA" id="ARBA00023114"/>
    </source>
</evidence>
<keyword evidence="10" id="KW-0626">Porin</keyword>
<feature type="domain" description="SLBB" evidence="16">
    <location>
        <begin position="93"/>
        <end position="173"/>
    </location>
</feature>
<evidence type="ECO:0000256" key="4">
    <source>
        <dbReference type="ARBA" id="ARBA00022452"/>
    </source>
</evidence>
<evidence type="ECO:0000256" key="6">
    <source>
        <dbReference type="ARBA" id="ARBA00022692"/>
    </source>
</evidence>
<dbReference type="Gene3D" id="3.10.560.10">
    <property type="entry name" value="Outer membrane lipoprotein wza domain like"/>
    <property type="match status" value="1"/>
</dbReference>
<dbReference type="InterPro" id="IPR054765">
    <property type="entry name" value="SLBB_dom"/>
</dbReference>
<dbReference type="GO" id="GO:0046930">
    <property type="term" value="C:pore complex"/>
    <property type="evidence" value="ECO:0007669"/>
    <property type="project" value="UniProtKB-KW"/>
</dbReference>
<evidence type="ECO:0000256" key="12">
    <source>
        <dbReference type="ARBA" id="ARBA00023139"/>
    </source>
</evidence>
<reference evidence="17 18" key="1">
    <citation type="submission" date="2019-03" db="EMBL/GenBank/DDBJ databases">
        <title>Genomic Encyclopedia of Type Strains, Phase IV (KMG-IV): sequencing the most valuable type-strain genomes for metagenomic binning, comparative biology and taxonomic classification.</title>
        <authorList>
            <person name="Goeker M."/>
        </authorList>
    </citation>
    <scope>NUCLEOTIDE SEQUENCE [LARGE SCALE GENOMIC DNA]</scope>
    <source>
        <strain evidence="17 18">DSM 19610</strain>
    </source>
</reference>
<proteinExistence type="inferred from homology"/>
<evidence type="ECO:0000256" key="8">
    <source>
        <dbReference type="ARBA" id="ARBA00023047"/>
    </source>
</evidence>
<evidence type="ECO:0000256" key="13">
    <source>
        <dbReference type="ARBA" id="ARBA00023237"/>
    </source>
</evidence>
<keyword evidence="7" id="KW-0732">Signal</keyword>
<keyword evidence="3" id="KW-0813">Transport</keyword>
<evidence type="ECO:0000256" key="11">
    <source>
        <dbReference type="ARBA" id="ARBA00023136"/>
    </source>
</evidence>
<accession>A0A4R1HGI2</accession>
<dbReference type="PANTHER" id="PTHR33619">
    <property type="entry name" value="POLYSACCHARIDE EXPORT PROTEIN GFCE-RELATED"/>
    <property type="match status" value="1"/>
</dbReference>
<evidence type="ECO:0000256" key="7">
    <source>
        <dbReference type="ARBA" id="ARBA00022729"/>
    </source>
</evidence>
<keyword evidence="18" id="KW-1185">Reference proteome</keyword>
<dbReference type="InterPro" id="IPR003715">
    <property type="entry name" value="Poly_export_N"/>
</dbReference>
<keyword evidence="14" id="KW-0449">Lipoprotein</keyword>
<evidence type="ECO:0000256" key="2">
    <source>
        <dbReference type="ARBA" id="ARBA00009450"/>
    </source>
</evidence>
<keyword evidence="11" id="KW-0472">Membrane</keyword>
<evidence type="ECO:0000256" key="3">
    <source>
        <dbReference type="ARBA" id="ARBA00022448"/>
    </source>
</evidence>
<dbReference type="InterPro" id="IPR049712">
    <property type="entry name" value="Poly_export"/>
</dbReference>
<keyword evidence="13" id="KW-0998">Cell outer membrane</keyword>
<evidence type="ECO:0000256" key="5">
    <source>
        <dbReference type="ARBA" id="ARBA00022597"/>
    </source>
</evidence>
<name>A0A4R1HGI2_9GAMM</name>
<comment type="caution">
    <text evidence="17">The sequence shown here is derived from an EMBL/GenBank/DDBJ whole genome shotgun (WGS) entry which is preliminary data.</text>
</comment>
<dbReference type="PANTHER" id="PTHR33619:SF3">
    <property type="entry name" value="POLYSACCHARIDE EXPORT PROTEIN GFCE-RELATED"/>
    <property type="match status" value="1"/>
</dbReference>
<feature type="domain" description="Polysaccharide export protein N-terminal" evidence="15">
    <location>
        <begin position="14"/>
        <end position="87"/>
    </location>
</feature>
<evidence type="ECO:0000313" key="17">
    <source>
        <dbReference type="EMBL" id="TCK19390.1"/>
    </source>
</evidence>
<protein>
    <submittedName>
        <fullName evidence="17">Polysaccharide export outer membrane protein</fullName>
    </submittedName>
</protein>
<evidence type="ECO:0000256" key="14">
    <source>
        <dbReference type="ARBA" id="ARBA00023288"/>
    </source>
</evidence>
<sequence>MGANATAAEHTDGATSYQIQPGDVLRISVWREENLISDVIVRPDGKITFPLAGEVDAAGGSVESLRNEIMARLQKFIPDPVVTVSVTQLLGNKVYIIGKVNRPGEFPMVRNVDVMQALSMAGGTSTYAALNKIKILRRKNGSLMAIPFEYGEVEKGKNLDQNIILHAGDVVVVP</sequence>
<dbReference type="GO" id="GO:0015159">
    <property type="term" value="F:polysaccharide transmembrane transporter activity"/>
    <property type="evidence" value="ECO:0007669"/>
    <property type="project" value="InterPro"/>
</dbReference>
<keyword evidence="8" id="KW-0625">Polysaccharide transport</keyword>
<evidence type="ECO:0000256" key="9">
    <source>
        <dbReference type="ARBA" id="ARBA00023065"/>
    </source>
</evidence>